<dbReference type="PROSITE" id="PS51257">
    <property type="entry name" value="PROKAR_LIPOPROTEIN"/>
    <property type="match status" value="1"/>
</dbReference>
<keyword evidence="2" id="KW-1185">Reference proteome</keyword>
<proteinExistence type="predicted"/>
<dbReference type="Proteomes" id="UP000664844">
    <property type="component" value="Unassembled WGS sequence"/>
</dbReference>
<gene>
    <name evidence="1" type="ORF">J0895_07970</name>
</gene>
<name>A0ABS3FQ82_9CYAN</name>
<dbReference type="EMBL" id="JAFLQW010000220">
    <property type="protein sequence ID" value="MBO0349037.1"/>
    <property type="molecule type" value="Genomic_DNA"/>
</dbReference>
<accession>A0ABS3FQ82</accession>
<comment type="caution">
    <text evidence="1">The sequence shown here is derived from an EMBL/GenBank/DDBJ whole genome shotgun (WGS) entry which is preliminary data.</text>
</comment>
<protein>
    <submittedName>
        <fullName evidence="1">Uncharacterized protein</fullName>
    </submittedName>
</protein>
<dbReference type="RefSeq" id="WP_207087572.1">
    <property type="nucleotide sequence ID" value="NZ_JAFLQW010000220.1"/>
</dbReference>
<sequence length="158" mass="17762">MNPTDKIQRIVRVASRIARYAGVAVTLAIASCLGASPNFGQNPNPPQAQSQQWRRMNDSEVLQQWENILNSPLGVGALNQLALEGFISFECPKTFYINEEFGGFQTLLRVKCPTGRGLSTAVAYDEMRVIFNRFESNIENFEIQRVSEERPPEITLPE</sequence>
<evidence type="ECO:0000313" key="1">
    <source>
        <dbReference type="EMBL" id="MBO0349037.1"/>
    </source>
</evidence>
<evidence type="ECO:0000313" key="2">
    <source>
        <dbReference type="Proteomes" id="UP000664844"/>
    </source>
</evidence>
<organism evidence="1 2">
    <name type="scientific">Phormidium pseudopriestleyi FRX01</name>
    <dbReference type="NCBI Taxonomy" id="1759528"/>
    <lineage>
        <taxon>Bacteria</taxon>
        <taxon>Bacillati</taxon>
        <taxon>Cyanobacteriota</taxon>
        <taxon>Cyanophyceae</taxon>
        <taxon>Oscillatoriophycideae</taxon>
        <taxon>Oscillatoriales</taxon>
        <taxon>Oscillatoriaceae</taxon>
        <taxon>Phormidium</taxon>
    </lineage>
</organism>
<reference evidence="1 2" key="1">
    <citation type="submission" date="2021-03" db="EMBL/GenBank/DDBJ databases">
        <title>Metabolic Capacity of the Antarctic Cyanobacterium Phormidium pseudopriestleyi that Sustains Oxygenic Photosynthesis in the Presence of Hydrogen Sulfide.</title>
        <authorList>
            <person name="Lumian J.E."/>
            <person name="Jungblut A.D."/>
            <person name="Dillon M.L."/>
            <person name="Hawes I."/>
            <person name="Doran P.T."/>
            <person name="Mackey T.J."/>
            <person name="Dick G.J."/>
            <person name="Grettenberger C.L."/>
            <person name="Sumner D.Y."/>
        </authorList>
    </citation>
    <scope>NUCLEOTIDE SEQUENCE [LARGE SCALE GENOMIC DNA]</scope>
    <source>
        <strain evidence="1 2">FRX01</strain>
    </source>
</reference>